<evidence type="ECO:0000259" key="7">
    <source>
        <dbReference type="Pfam" id="PF07715"/>
    </source>
</evidence>
<evidence type="ECO:0000259" key="6">
    <source>
        <dbReference type="Pfam" id="PF00593"/>
    </source>
</evidence>
<proteinExistence type="inferred from homology"/>
<dbReference type="InterPro" id="IPR036942">
    <property type="entry name" value="Beta-barrel_TonB_sf"/>
</dbReference>
<reference evidence="8" key="1">
    <citation type="submission" date="2022-11" db="EMBL/GenBank/DDBJ databases">
        <title>Dyadobacter pollutisoli sp. nov., isolated from plastic dumped soil.</title>
        <authorList>
            <person name="Kim J.M."/>
            <person name="Kim K.R."/>
            <person name="Lee J.K."/>
            <person name="Hao L."/>
            <person name="Jeon C.O."/>
        </authorList>
    </citation>
    <scope>NUCLEOTIDE SEQUENCE</scope>
    <source>
        <strain evidence="8">U1</strain>
    </source>
</reference>
<dbReference type="InterPro" id="IPR000531">
    <property type="entry name" value="Beta-barrel_TonB"/>
</dbReference>
<dbReference type="SUPFAM" id="SSF56935">
    <property type="entry name" value="Porins"/>
    <property type="match status" value="1"/>
</dbReference>
<feature type="signal peptide" evidence="5">
    <location>
        <begin position="1"/>
        <end position="22"/>
    </location>
</feature>
<evidence type="ECO:0000256" key="5">
    <source>
        <dbReference type="SAM" id="SignalP"/>
    </source>
</evidence>
<accession>A0A9E8NCF0</accession>
<dbReference type="KEGG" id="dpf:ON006_08800"/>
<dbReference type="PANTHER" id="PTHR40980:SF4">
    <property type="entry name" value="TONB-DEPENDENT RECEPTOR-LIKE BETA-BARREL DOMAIN-CONTAINING PROTEIN"/>
    <property type="match status" value="1"/>
</dbReference>
<feature type="domain" description="TonB-dependent receptor plug" evidence="7">
    <location>
        <begin position="130"/>
        <end position="235"/>
    </location>
</feature>
<dbReference type="GO" id="GO:0009279">
    <property type="term" value="C:cell outer membrane"/>
    <property type="evidence" value="ECO:0007669"/>
    <property type="project" value="UniProtKB-SubCell"/>
</dbReference>
<keyword evidence="9" id="KW-1185">Reference proteome</keyword>
<feature type="chain" id="PRO_5038638619" evidence="5">
    <location>
        <begin position="23"/>
        <end position="920"/>
    </location>
</feature>
<dbReference type="Gene3D" id="2.40.170.20">
    <property type="entry name" value="TonB-dependent receptor, beta-barrel domain"/>
    <property type="match status" value="1"/>
</dbReference>
<feature type="domain" description="TonB-dependent receptor-like beta-barrel" evidence="6">
    <location>
        <begin position="420"/>
        <end position="873"/>
    </location>
</feature>
<keyword evidence="5" id="KW-0732">Signal</keyword>
<comment type="subcellular location">
    <subcellularLocation>
        <location evidence="1 4">Cell outer membrane</location>
    </subcellularLocation>
</comment>
<keyword evidence="3" id="KW-0998">Cell outer membrane</keyword>
<evidence type="ECO:0000313" key="8">
    <source>
        <dbReference type="EMBL" id="WAC14045.1"/>
    </source>
</evidence>
<dbReference type="Pfam" id="PF00593">
    <property type="entry name" value="TonB_dep_Rec_b-barrel"/>
    <property type="match status" value="1"/>
</dbReference>
<dbReference type="InterPro" id="IPR008969">
    <property type="entry name" value="CarboxyPept-like_regulatory"/>
</dbReference>
<evidence type="ECO:0000313" key="9">
    <source>
        <dbReference type="Proteomes" id="UP001164653"/>
    </source>
</evidence>
<dbReference type="AlphaFoldDB" id="A0A9E8NCF0"/>
<dbReference type="RefSeq" id="WP_244818847.1">
    <property type="nucleotide sequence ID" value="NZ_CP112998.1"/>
</dbReference>
<keyword evidence="8" id="KW-0675">Receptor</keyword>
<evidence type="ECO:0000256" key="4">
    <source>
        <dbReference type="RuleBase" id="RU003357"/>
    </source>
</evidence>
<dbReference type="Gene3D" id="2.60.40.1120">
    <property type="entry name" value="Carboxypeptidase-like, regulatory domain"/>
    <property type="match status" value="1"/>
</dbReference>
<dbReference type="Pfam" id="PF13715">
    <property type="entry name" value="CarbopepD_reg_2"/>
    <property type="match status" value="1"/>
</dbReference>
<keyword evidence="2 4" id="KW-0472">Membrane</keyword>
<protein>
    <submittedName>
        <fullName evidence="8">TonB-dependent receptor</fullName>
    </submittedName>
</protein>
<evidence type="ECO:0000256" key="1">
    <source>
        <dbReference type="ARBA" id="ARBA00004442"/>
    </source>
</evidence>
<name>A0A9E8NCF0_9BACT</name>
<gene>
    <name evidence="8" type="ORF">ON006_08800</name>
</gene>
<dbReference type="Pfam" id="PF07715">
    <property type="entry name" value="Plug"/>
    <property type="match status" value="1"/>
</dbReference>
<evidence type="ECO:0000256" key="3">
    <source>
        <dbReference type="ARBA" id="ARBA00023237"/>
    </source>
</evidence>
<dbReference type="Proteomes" id="UP001164653">
    <property type="component" value="Chromosome"/>
</dbReference>
<dbReference type="SUPFAM" id="SSF49464">
    <property type="entry name" value="Carboxypeptidase regulatory domain-like"/>
    <property type="match status" value="1"/>
</dbReference>
<comment type="similarity">
    <text evidence="4">Belongs to the TonB-dependent receptor family.</text>
</comment>
<keyword evidence="4" id="KW-0798">TonB box</keyword>
<dbReference type="Gene3D" id="2.170.130.10">
    <property type="entry name" value="TonB-dependent receptor, plug domain"/>
    <property type="match status" value="1"/>
</dbReference>
<dbReference type="InterPro" id="IPR037066">
    <property type="entry name" value="Plug_dom_sf"/>
</dbReference>
<organism evidence="8 9">
    <name type="scientific">Dyadobacter pollutisoli</name>
    <dbReference type="NCBI Taxonomy" id="2910158"/>
    <lineage>
        <taxon>Bacteria</taxon>
        <taxon>Pseudomonadati</taxon>
        <taxon>Bacteroidota</taxon>
        <taxon>Cytophagia</taxon>
        <taxon>Cytophagales</taxon>
        <taxon>Spirosomataceae</taxon>
        <taxon>Dyadobacter</taxon>
    </lineage>
</organism>
<dbReference type="InterPro" id="IPR012910">
    <property type="entry name" value="Plug_dom"/>
</dbReference>
<sequence length="920" mass="103861">MKVYKFYLFLIFSFLATVPLYAATVRGKLLEAASGEPALGVAIMIEGTSFHDVSGLDGTFAIHNLQKGSYQLIIRHISYTTIRKDITITDNETVELDLKLDPAAELQLDEVAVVGKKDASSDQTARSLERNASQVMNIVSGKTIQISPDLTVANVIQRISGVTIERNSNGDGQYAILRGMDKRYNYTLVNGVKIPSPDNKYRYVPLDIFPSDLLDRLEVYKTLTPAMEGDAIGGAVNMVMKDAPDRFTFSANVSSGYNELFLQRDFMSFDHKNIQFKSPYEQKGNQYSATPSDFSKAAIDYKSKSPLPNLLGSLAVGNRFLDQKLGVLLSGSYQNTYRGSNSLFFDSETVDTLSGETLTKMSERKYSEQQTRFGLHSKLDYRINDRHKIQFYNAFMSLTNVQVRDVKSTQLTIGGYDPVLGNATLGYSTRSRLTKQQIYNSTLQGRHQLTKKLALQWSAVYSKATNQVPDNVTVPLLGIREHFVEKRTTVGDASRRWEHNSDRDLSGYINLSYAMPMGPMQVEWSAGGLYRDKSRTNFYNNYQLRPSKPLAEYGVDFTDYTQIGWTIQNPRGSVASALNYSATERITSGFAQFKAESATLEILGGVRAEATDQGYAMRFPIGEDRPVGNQTYTDILPSIQFKYKTHENTNLRASYFRSLNRPGFFEIVPYRIVQEEYQERGNPDLKRALADNIDFRYELFPKPAEQLMVGVFYKHIKNPIEYTLQKDAIRGQDIYYSPGNFGNATNYGLEVDYIKYFKTIGVKANYTYTHSRIITPKSKRIRNASGDLETISVNQSRPLYGQSAHVANLSLLYKNAKQGLDGQLAASYTGDRINTVSQFLNNDQWQKGFVQLDASLEKTFQNGLGIFVKAANLLNTPMEVYMKGASPVNEGIPNQTRQNRTLMRRDYYQRSYLLGVRYKL</sequence>
<dbReference type="PANTHER" id="PTHR40980">
    <property type="entry name" value="PLUG DOMAIN-CONTAINING PROTEIN"/>
    <property type="match status" value="1"/>
</dbReference>
<dbReference type="EMBL" id="CP112998">
    <property type="protein sequence ID" value="WAC14045.1"/>
    <property type="molecule type" value="Genomic_DNA"/>
</dbReference>
<evidence type="ECO:0000256" key="2">
    <source>
        <dbReference type="ARBA" id="ARBA00023136"/>
    </source>
</evidence>